<dbReference type="EMBL" id="JROU02000015">
    <property type="protein sequence ID" value="OEH80676.1"/>
    <property type="molecule type" value="Genomic_DNA"/>
</dbReference>
<feature type="region of interest" description="Disordered" evidence="1">
    <location>
        <begin position="263"/>
        <end position="324"/>
    </location>
</feature>
<organism evidence="2 3">
    <name type="scientific">Cyclospora cayetanensis</name>
    <dbReference type="NCBI Taxonomy" id="88456"/>
    <lineage>
        <taxon>Eukaryota</taxon>
        <taxon>Sar</taxon>
        <taxon>Alveolata</taxon>
        <taxon>Apicomplexa</taxon>
        <taxon>Conoidasida</taxon>
        <taxon>Coccidia</taxon>
        <taxon>Eucoccidiorida</taxon>
        <taxon>Eimeriorina</taxon>
        <taxon>Eimeriidae</taxon>
        <taxon>Cyclospora</taxon>
    </lineage>
</organism>
<dbReference type="Proteomes" id="UP000095192">
    <property type="component" value="Unassembled WGS sequence"/>
</dbReference>
<protein>
    <submittedName>
        <fullName evidence="2">Uncharacterized protein</fullName>
    </submittedName>
</protein>
<feature type="region of interest" description="Disordered" evidence="1">
    <location>
        <begin position="162"/>
        <end position="224"/>
    </location>
</feature>
<reference evidence="2 3" key="1">
    <citation type="journal article" date="2016" name="BMC Genomics">
        <title>Comparative genomics reveals Cyclospora cayetanensis possesses coccidia-like metabolism and invasion components but unique surface antigens.</title>
        <authorList>
            <person name="Liu S."/>
            <person name="Wang L."/>
            <person name="Zheng H."/>
            <person name="Xu Z."/>
            <person name="Roellig D.M."/>
            <person name="Li N."/>
            <person name="Frace M.A."/>
            <person name="Tang K."/>
            <person name="Arrowood M.J."/>
            <person name="Moss D.M."/>
            <person name="Zhang L."/>
            <person name="Feng Y."/>
            <person name="Xiao L."/>
        </authorList>
    </citation>
    <scope>NUCLEOTIDE SEQUENCE [LARGE SCALE GENOMIC DNA]</scope>
    <source>
        <strain evidence="2 3">CHN_HEN01</strain>
    </source>
</reference>
<gene>
    <name evidence="2" type="ORF">cyc_05470</name>
</gene>
<comment type="caution">
    <text evidence="2">The sequence shown here is derived from an EMBL/GenBank/DDBJ whole genome shotgun (WGS) entry which is preliminary data.</text>
</comment>
<sequence>MPKGARSLRLSGAVAMFPPVHEVGGGPSLLSCGHPLLSLRTDRRQQELEERHETEDDPLQQPPILPLSPAFRCRGASLREGGPLERGGALSPATKRPGMPQAGEGPAAVAPSFQAAFNMRAPLTSVANTDAERAVEDELAGVEAAVPQHDFTLRLYSHQESSVSPSLASVQRQLQRPSRDTTAATSAADVGVDTPPRGAPNSSPCVVSAVVSPSPARSQGGSQSLQQVCRSLPFRPEAASALKSDSTSALHQQQWEEPLLLPSDASLQPGRGGAAAPHGKSNDSSLERQQQQPPTAFKGAVERGRRESVKQAPKSPRMLSSSPSGAAWGLLEISEGPPEVADLARQGPLDAAFVSGAATAASGFPKVPPSGCVRGSSKSACCSGPPVATTEALNLSACKANPLQPSALEKEGFKEKGTSAWSCSGLALLDPKPLRRSAASLKRGLTASAEERADTAASAESSFADVRGAGVSLEAPTETAVHAFPAAEGSRFTTPKAPTASPLMQREGPLLKAGESCISSSNRLWHAHTGTHAAGGFPQSGRWRLCVDPVAAALRQSGETQQQQQQQPRNPLFRGAQEAVGLTGPSSLKEPVQPPVLRVPSKITPGGPPQWGPLSPLRHSAPNPAITGMRMPKQPLTPSSGRDGHRTLLQLPQVHTQKQHPLATTAEGGEFTPVPPECTWSLHVPSACRCSRLDTRCNSGQVRMARGPQGSLLLELRRCSKCGGFPLASFDYGRGTPTKSSPP</sequence>
<dbReference type="AlphaFoldDB" id="A0A1D3DB45"/>
<feature type="compositionally biased region" description="Polar residues" evidence="1">
    <location>
        <begin position="282"/>
        <end position="294"/>
    </location>
</feature>
<feature type="compositionally biased region" description="Low complexity" evidence="1">
    <location>
        <begin position="180"/>
        <end position="218"/>
    </location>
</feature>
<keyword evidence="3" id="KW-1185">Reference proteome</keyword>
<name>A0A1D3DB45_9EIME</name>
<accession>A0A1D3DB45</accession>
<evidence type="ECO:0000313" key="2">
    <source>
        <dbReference type="EMBL" id="OEH80676.1"/>
    </source>
</evidence>
<proteinExistence type="predicted"/>
<evidence type="ECO:0000313" key="3">
    <source>
        <dbReference type="Proteomes" id="UP000095192"/>
    </source>
</evidence>
<dbReference type="VEuPathDB" id="ToxoDB:cyc_05470"/>
<dbReference type="InParanoid" id="A0A1D3DB45"/>
<dbReference type="VEuPathDB" id="ToxoDB:LOC34621819"/>
<feature type="compositionally biased region" description="Polar residues" evidence="1">
    <location>
        <begin position="162"/>
        <end position="176"/>
    </location>
</feature>
<feature type="region of interest" description="Disordered" evidence="1">
    <location>
        <begin position="75"/>
        <end position="107"/>
    </location>
</feature>
<evidence type="ECO:0000256" key="1">
    <source>
        <dbReference type="SAM" id="MobiDB-lite"/>
    </source>
</evidence>
<feature type="compositionally biased region" description="Basic and acidic residues" evidence="1">
    <location>
        <begin position="300"/>
        <end position="309"/>
    </location>
</feature>